<feature type="domain" description="DUF4140" evidence="4">
    <location>
        <begin position="31"/>
        <end position="137"/>
    </location>
</feature>
<evidence type="ECO:0000313" key="5">
    <source>
        <dbReference type="EMBL" id="KGM89487.1"/>
    </source>
</evidence>
<dbReference type="PANTHER" id="PTHR31005">
    <property type="entry name" value="DUF4139 DOMAIN-CONTAINING PROTEIN"/>
    <property type="match status" value="1"/>
</dbReference>
<dbReference type="Proteomes" id="UP000030021">
    <property type="component" value="Unassembled WGS sequence"/>
</dbReference>
<gene>
    <name evidence="5" type="ORF">rosmuc_00078</name>
</gene>
<feature type="domain" description="DUF4139" evidence="3">
    <location>
        <begin position="227"/>
        <end position="534"/>
    </location>
</feature>
<dbReference type="Pfam" id="PF13600">
    <property type="entry name" value="DUF4140"/>
    <property type="match status" value="1"/>
</dbReference>
<evidence type="ECO:0000256" key="2">
    <source>
        <dbReference type="SAM" id="SignalP"/>
    </source>
</evidence>
<dbReference type="NCBIfam" id="TIGR02231">
    <property type="entry name" value="mucoidy inhibitor MuiA family protein"/>
    <property type="match status" value="1"/>
</dbReference>
<dbReference type="PATRIC" id="fig|1288298.3.peg.78"/>
<reference evidence="5 6" key="1">
    <citation type="submission" date="2013-01" db="EMBL/GenBank/DDBJ databases">
        <authorList>
            <person name="Fiebig A."/>
            <person name="Goeker M."/>
            <person name="Klenk H.-P.P."/>
        </authorList>
    </citation>
    <scope>NUCLEOTIDE SEQUENCE [LARGE SCALE GENOMIC DNA]</scope>
    <source>
        <strain evidence="5 6">DSM 17069</strain>
    </source>
</reference>
<dbReference type="OrthoDB" id="580912at2"/>
<dbReference type="InterPro" id="IPR025554">
    <property type="entry name" value="DUF4140"/>
</dbReference>
<dbReference type="AlphaFoldDB" id="A0A0A0HNU4"/>
<dbReference type="HOGENOM" id="CLU_010457_3_1_5"/>
<keyword evidence="2" id="KW-0732">Signal</keyword>
<feature type="coiled-coil region" evidence="1">
    <location>
        <begin position="99"/>
        <end position="133"/>
    </location>
</feature>
<evidence type="ECO:0000259" key="3">
    <source>
        <dbReference type="Pfam" id="PF13598"/>
    </source>
</evidence>
<feature type="chain" id="PRO_5001962914" description="DUF4139 domain-containing protein" evidence="2">
    <location>
        <begin position="20"/>
        <end position="539"/>
    </location>
</feature>
<evidence type="ECO:0000256" key="1">
    <source>
        <dbReference type="SAM" id="Coils"/>
    </source>
</evidence>
<dbReference type="PANTHER" id="PTHR31005:SF8">
    <property type="entry name" value="DUF4139 DOMAIN-CONTAINING PROTEIN"/>
    <property type="match status" value="1"/>
</dbReference>
<dbReference type="InterPro" id="IPR037291">
    <property type="entry name" value="DUF4139"/>
</dbReference>
<accession>A0A0A0HNU4</accession>
<dbReference type="EMBL" id="AONH01000001">
    <property type="protein sequence ID" value="KGM89487.1"/>
    <property type="molecule type" value="Genomic_DNA"/>
</dbReference>
<organism evidence="5 6">
    <name type="scientific">Roseovarius mucosus DSM 17069</name>
    <dbReference type="NCBI Taxonomy" id="1288298"/>
    <lineage>
        <taxon>Bacteria</taxon>
        <taxon>Pseudomonadati</taxon>
        <taxon>Pseudomonadota</taxon>
        <taxon>Alphaproteobacteria</taxon>
        <taxon>Rhodobacterales</taxon>
        <taxon>Roseobacteraceae</taxon>
        <taxon>Roseovarius</taxon>
    </lineage>
</organism>
<dbReference type="STRING" id="215743.ROSMUCSMR3_02192"/>
<dbReference type="InterPro" id="IPR011935">
    <property type="entry name" value="CHP02231"/>
</dbReference>
<protein>
    <recommendedName>
        <fullName evidence="7">DUF4139 domain-containing protein</fullName>
    </recommendedName>
</protein>
<name>A0A0A0HNU4_9RHOB</name>
<sequence length="539" mass="58381">MRALCLVLPLASLALPAMAEDIALSSRVSAVTLYPQGATVTREVAFSAPAGQHDLILADLPKGTPLASVRVAVEGARMGGLTTRNDYVPPRDAPDSAALIAARAEVERLEEALRLAREGIADIEIEAEAARARIAFLAQIGQGDGTATLTPDQLRDLSAMIGSETLLARQTEAAATRRAEAAKRALKDQIKARDAARQALNALVPEDEARAMLAVAITSDADTQGTLTVTYTIPDAGWQPLYDLHLARDSGALRIERGAFVQQSTGENWQDIALTLSTLRPSEQTEPGQIWPWIVRIDDPKAIQPMARGKAEAVFMAAPVAEAATSDMAVASFNGLSVSYSYPAPVSVTTGADNVRLMLAPMETKAEVVAQAVPMLDQTAYLMARLTNDTGEILLPTSEARFYLDGRYVGQRWLNLIADGDKADVSFGPIEGLRLTRLVRDRNEGDRGILTKSNEQTETVEITVENLTGEVWPLRLIDRVPVSEQEDLEITWTAEPMPAERDIEGARGILAWTFDLPARETQTITVKTRMTWPEGKVLQ</sequence>
<evidence type="ECO:0008006" key="7">
    <source>
        <dbReference type="Google" id="ProtNLM"/>
    </source>
</evidence>
<evidence type="ECO:0000313" key="6">
    <source>
        <dbReference type="Proteomes" id="UP000030021"/>
    </source>
</evidence>
<proteinExistence type="predicted"/>
<keyword evidence="1" id="KW-0175">Coiled coil</keyword>
<dbReference type="Pfam" id="PF13598">
    <property type="entry name" value="DUF4139"/>
    <property type="match status" value="1"/>
</dbReference>
<dbReference type="eggNOG" id="COG5316">
    <property type="taxonomic scope" value="Bacteria"/>
</dbReference>
<feature type="signal peptide" evidence="2">
    <location>
        <begin position="1"/>
        <end position="19"/>
    </location>
</feature>
<comment type="caution">
    <text evidence="5">The sequence shown here is derived from an EMBL/GenBank/DDBJ whole genome shotgun (WGS) entry which is preliminary data.</text>
</comment>
<dbReference type="RefSeq" id="WP_037275969.1">
    <property type="nucleotide sequence ID" value="NZ_KN293991.1"/>
</dbReference>
<evidence type="ECO:0000259" key="4">
    <source>
        <dbReference type="Pfam" id="PF13600"/>
    </source>
</evidence>